<accession>A0A6J5V800</accession>
<dbReference type="PANTHER" id="PTHR33801">
    <property type="entry name" value="ABSCISIC STRESS-RIPENING PROTEIN 5"/>
    <property type="match status" value="1"/>
</dbReference>
<proteinExistence type="inferred from homology"/>
<dbReference type="Proteomes" id="UP000507222">
    <property type="component" value="Unassembled WGS sequence"/>
</dbReference>
<feature type="region of interest" description="Disordered" evidence="2">
    <location>
        <begin position="1"/>
        <end position="51"/>
    </location>
</feature>
<feature type="compositionally biased region" description="Basic and acidic residues" evidence="2">
    <location>
        <begin position="13"/>
        <end position="22"/>
    </location>
</feature>
<sequence>MSEERHHRGLFQHKKDEDKPIETSDFPQSGYPDEGRPGGVGGYGVTATHESEIDYKKEEKHHKRLEQLGEAGVAGGGVFALYEKHKEKKDPEHAHRHKIEEEIAAAAAVGSGGFAFHEHHEKKETKKEEEESHGKKHHHLI</sequence>
<dbReference type="InterPro" id="IPR003496">
    <property type="entry name" value="ABA_WDS"/>
</dbReference>
<feature type="compositionally biased region" description="Basic and acidic residues" evidence="2">
    <location>
        <begin position="116"/>
        <end position="133"/>
    </location>
</feature>
<feature type="region of interest" description="Disordered" evidence="2">
    <location>
        <begin position="108"/>
        <end position="141"/>
    </location>
</feature>
<comment type="similarity">
    <text evidence="1">Belongs to the abscisic acid and water stress-induced protein family.</text>
</comment>
<dbReference type="AlphaFoldDB" id="A0A6J5V800"/>
<dbReference type="EMBL" id="CAEKDK010000006">
    <property type="protein sequence ID" value="CAB4283455.1"/>
    <property type="molecule type" value="Genomic_DNA"/>
</dbReference>
<protein>
    <submittedName>
        <fullName evidence="3">Uncharacterized protein</fullName>
    </submittedName>
</protein>
<reference evidence="3 4" key="1">
    <citation type="submission" date="2020-05" db="EMBL/GenBank/DDBJ databases">
        <authorList>
            <person name="Campoy J."/>
            <person name="Schneeberger K."/>
            <person name="Spophaly S."/>
        </authorList>
    </citation>
    <scope>NUCLEOTIDE SEQUENCE [LARGE SCALE GENOMIC DNA]</scope>
    <source>
        <strain evidence="3">PruArmRojPasFocal</strain>
    </source>
</reference>
<dbReference type="Pfam" id="PF02496">
    <property type="entry name" value="ABA_WDS"/>
    <property type="match status" value="1"/>
</dbReference>
<evidence type="ECO:0000256" key="2">
    <source>
        <dbReference type="SAM" id="MobiDB-lite"/>
    </source>
</evidence>
<evidence type="ECO:0000313" key="4">
    <source>
        <dbReference type="Proteomes" id="UP000507222"/>
    </source>
</evidence>
<name>A0A6J5V800_PRUAR</name>
<evidence type="ECO:0000256" key="1">
    <source>
        <dbReference type="ARBA" id="ARBA00007160"/>
    </source>
</evidence>
<organism evidence="3 4">
    <name type="scientific">Prunus armeniaca</name>
    <name type="common">Apricot</name>
    <name type="synonym">Armeniaca vulgaris</name>
    <dbReference type="NCBI Taxonomy" id="36596"/>
    <lineage>
        <taxon>Eukaryota</taxon>
        <taxon>Viridiplantae</taxon>
        <taxon>Streptophyta</taxon>
        <taxon>Embryophyta</taxon>
        <taxon>Tracheophyta</taxon>
        <taxon>Spermatophyta</taxon>
        <taxon>Magnoliopsida</taxon>
        <taxon>eudicotyledons</taxon>
        <taxon>Gunneridae</taxon>
        <taxon>Pentapetalae</taxon>
        <taxon>rosids</taxon>
        <taxon>fabids</taxon>
        <taxon>Rosales</taxon>
        <taxon>Rosaceae</taxon>
        <taxon>Amygdaloideae</taxon>
        <taxon>Amygdaleae</taxon>
        <taxon>Prunus</taxon>
    </lineage>
</organism>
<gene>
    <name evidence="3" type="ORF">CURHAP_LOCUS38017</name>
</gene>
<evidence type="ECO:0000313" key="3">
    <source>
        <dbReference type="EMBL" id="CAB4283455.1"/>
    </source>
</evidence>
<dbReference type="PANTHER" id="PTHR33801:SF27">
    <property type="entry name" value="ABA_WDS INDUCED PROTEIN"/>
    <property type="match status" value="1"/>
</dbReference>